<feature type="compositionally biased region" description="Basic and acidic residues" evidence="1">
    <location>
        <begin position="142"/>
        <end position="156"/>
    </location>
</feature>
<dbReference type="Proteomes" id="UP000509303">
    <property type="component" value="Chromosome"/>
</dbReference>
<keyword evidence="4" id="KW-1185">Reference proteome</keyword>
<feature type="compositionally biased region" description="Polar residues" evidence="1">
    <location>
        <begin position="336"/>
        <end position="346"/>
    </location>
</feature>
<feature type="compositionally biased region" description="Basic and acidic residues" evidence="1">
    <location>
        <begin position="287"/>
        <end position="322"/>
    </location>
</feature>
<feature type="compositionally biased region" description="Basic and acidic residues" evidence="1">
    <location>
        <begin position="1"/>
        <end position="24"/>
    </location>
</feature>
<evidence type="ECO:0000313" key="3">
    <source>
        <dbReference type="EMBL" id="QKW50936.1"/>
    </source>
</evidence>
<gene>
    <name evidence="3" type="ORF">HUT08_16915</name>
</gene>
<feature type="transmembrane region" description="Helical" evidence="2">
    <location>
        <begin position="238"/>
        <end position="257"/>
    </location>
</feature>
<reference evidence="3 4" key="1">
    <citation type="submission" date="2020-06" db="EMBL/GenBank/DDBJ databases">
        <title>Genome mining for natural products.</title>
        <authorList>
            <person name="Zhang B."/>
            <person name="Shi J."/>
            <person name="Ge H."/>
        </authorList>
    </citation>
    <scope>NUCLEOTIDE SEQUENCE [LARGE SCALE GENOMIC DNA]</scope>
    <source>
        <strain evidence="3 4">NA00687</strain>
    </source>
</reference>
<feature type="compositionally biased region" description="Gly residues" evidence="1">
    <location>
        <begin position="186"/>
        <end position="195"/>
    </location>
</feature>
<keyword evidence="2" id="KW-0812">Transmembrane</keyword>
<organism evidence="3 4">
    <name type="scientific">Streptomyces buecherae</name>
    <dbReference type="NCBI Taxonomy" id="2763006"/>
    <lineage>
        <taxon>Bacteria</taxon>
        <taxon>Bacillati</taxon>
        <taxon>Actinomycetota</taxon>
        <taxon>Actinomycetes</taxon>
        <taxon>Kitasatosporales</taxon>
        <taxon>Streptomycetaceae</taxon>
        <taxon>Streptomyces</taxon>
    </lineage>
</organism>
<evidence type="ECO:0000256" key="2">
    <source>
        <dbReference type="SAM" id="Phobius"/>
    </source>
</evidence>
<keyword evidence="2" id="KW-0472">Membrane</keyword>
<name>A0A7H8N9F4_9ACTN</name>
<dbReference type="RefSeq" id="WP_176162660.1">
    <property type="nucleotide sequence ID" value="NZ_CP054929.1"/>
</dbReference>
<feature type="compositionally biased region" description="Low complexity" evidence="1">
    <location>
        <begin position="471"/>
        <end position="484"/>
    </location>
</feature>
<evidence type="ECO:0000313" key="4">
    <source>
        <dbReference type="Proteomes" id="UP000509303"/>
    </source>
</evidence>
<keyword evidence="2" id="KW-1133">Transmembrane helix</keyword>
<dbReference type="EMBL" id="CP054929">
    <property type="protein sequence ID" value="QKW50936.1"/>
    <property type="molecule type" value="Genomic_DNA"/>
</dbReference>
<sequence>MNHEHARPGGSDRQDRHGRYETHEAPVAAENCSDEPGGTAGSAAGPDAEERTAGGPEGASADDAPEPPAPADTPRHTAQASDQPEADPTGADRPALERSGPDGLGARQPEPERRPTAGLPVAGRSAAGRSVPVEEQAGAARFEAERPERSEAERAESASGTGGGSGAASADRSADVSAEPETAGEEFGGGLAGLGGELDERALRRMLQGAVENLEPTPEALDHLRRAVPARRTRRRQALVGAAAAIVLGGAAIPAFVHVTAIGDDSHGRPANAASSERTPEAVTGGHHGEGGPKDEQSKRPSEKDKEKAKEDKKEKKKDKPTPRPTHSVALPPLNPSSTLAATSPTCARDQLGDGGSSASAADAEGQVYGSFRVVNTSGDPCTVEGSGVVGAMAQGAADPSSVQVVDHTVGDPATQLPPPSAATEELILQPGQAYEVRYAWIPTPGGGASGCADTSTPSPTPTTGEPQKTPAEGAPASEAPGDTAGPGSGTGGGGGGEEPATPSSVVISHTPDAGDPVVASATVPEACAGTVYHTGALPSP</sequence>
<evidence type="ECO:0000256" key="1">
    <source>
        <dbReference type="SAM" id="MobiDB-lite"/>
    </source>
</evidence>
<feature type="compositionally biased region" description="Low complexity" evidence="1">
    <location>
        <begin position="455"/>
        <end position="464"/>
    </location>
</feature>
<feature type="region of interest" description="Disordered" evidence="1">
    <location>
        <begin position="1"/>
        <end position="195"/>
    </location>
</feature>
<feature type="compositionally biased region" description="Gly residues" evidence="1">
    <location>
        <begin position="485"/>
        <end position="498"/>
    </location>
</feature>
<dbReference type="AlphaFoldDB" id="A0A7H8N9F4"/>
<protein>
    <recommendedName>
        <fullName evidence="5">DUF4232 domain-containing protein</fullName>
    </recommendedName>
</protein>
<feature type="region of interest" description="Disordered" evidence="1">
    <location>
        <begin position="267"/>
        <end position="362"/>
    </location>
</feature>
<feature type="region of interest" description="Disordered" evidence="1">
    <location>
        <begin position="443"/>
        <end position="520"/>
    </location>
</feature>
<accession>A0A7H8N9F4</accession>
<proteinExistence type="predicted"/>
<evidence type="ECO:0008006" key="5">
    <source>
        <dbReference type="Google" id="ProtNLM"/>
    </source>
</evidence>